<evidence type="ECO:0000256" key="2">
    <source>
        <dbReference type="PROSITE-ProRule" id="PRU00252"/>
    </source>
</evidence>
<evidence type="ECO:0000256" key="1">
    <source>
        <dbReference type="ARBA" id="ARBA00023125"/>
    </source>
</evidence>
<dbReference type="NCBIfam" id="TIGR00621">
    <property type="entry name" value="ssb"/>
    <property type="match status" value="1"/>
</dbReference>
<dbReference type="InterPro" id="IPR000424">
    <property type="entry name" value="Primosome_PriB/ssb"/>
</dbReference>
<keyword evidence="1 2" id="KW-0238">DNA-binding</keyword>
<dbReference type="RefSeq" id="WP_006215132.1">
    <property type="nucleotide sequence ID" value="NZ_ANHZ02000017.1"/>
</dbReference>
<dbReference type="PANTHER" id="PTHR10302">
    <property type="entry name" value="SINGLE-STRANDED DNA-BINDING PROTEIN"/>
    <property type="match status" value="1"/>
</dbReference>
<dbReference type="AlphaFoldDB" id="M2YC61"/>
<evidence type="ECO:0000313" key="6">
    <source>
        <dbReference type="Proteomes" id="UP000009877"/>
    </source>
</evidence>
<dbReference type="InterPro" id="IPR011344">
    <property type="entry name" value="ssDNA-bd"/>
</dbReference>
<dbReference type="InterPro" id="IPR012340">
    <property type="entry name" value="NA-bd_OB-fold"/>
</dbReference>
<dbReference type="GO" id="GO:0003697">
    <property type="term" value="F:single-stranded DNA binding"/>
    <property type="evidence" value="ECO:0007669"/>
    <property type="project" value="InterPro"/>
</dbReference>
<reference evidence="5 6" key="1">
    <citation type="journal article" date="2014" name="Genome Announc.">
        <title>Draft Genome Sequence of Kocuria palustris PEL.</title>
        <authorList>
            <person name="Sharma G."/>
            <person name="Khatri I."/>
            <person name="Subramanian S."/>
        </authorList>
    </citation>
    <scope>NUCLEOTIDE SEQUENCE [LARGE SCALE GENOMIC DNA]</scope>
    <source>
        <strain evidence="5 6">PEL</strain>
    </source>
</reference>
<dbReference type="Proteomes" id="UP000009877">
    <property type="component" value="Unassembled WGS sequence"/>
</dbReference>
<dbReference type="GO" id="GO:0009295">
    <property type="term" value="C:nucleoid"/>
    <property type="evidence" value="ECO:0007669"/>
    <property type="project" value="TreeGrafter"/>
</dbReference>
<feature type="compositionally biased region" description="Basic and acidic residues" evidence="4">
    <location>
        <begin position="126"/>
        <end position="139"/>
    </location>
</feature>
<gene>
    <name evidence="5" type="ORF">C884_00708</name>
</gene>
<sequence>MFDTLTVRGFAATKPDLRNLPDGTPVASFRLASTPRRFDTESNSWVDVGPTNWYTVTCFRRLAANAASSLKVGDAVLVMGRLRLRPWTTKEGQERLTVEIDATALGPDLALGTATYKRSGTGSDSSRGEGSDASQHSDDWGDGSRSVDPMTGEILDDGNDEHDGRDGSGSDAGGSSEDAHSWEGDPQELLAGAGQGSIS</sequence>
<evidence type="ECO:0000256" key="3">
    <source>
        <dbReference type="RuleBase" id="RU000524"/>
    </source>
</evidence>
<keyword evidence="6" id="KW-1185">Reference proteome</keyword>
<protein>
    <recommendedName>
        <fullName evidence="3">Single-stranded DNA-binding protein</fullName>
    </recommendedName>
</protein>
<dbReference type="EMBL" id="ANHZ02000017">
    <property type="protein sequence ID" value="EME36229.1"/>
    <property type="molecule type" value="Genomic_DNA"/>
</dbReference>
<accession>M2YC61</accession>
<dbReference type="SUPFAM" id="SSF50249">
    <property type="entry name" value="Nucleic acid-binding proteins"/>
    <property type="match status" value="1"/>
</dbReference>
<dbReference type="Pfam" id="PF00436">
    <property type="entry name" value="SSB"/>
    <property type="match status" value="1"/>
</dbReference>
<dbReference type="CDD" id="cd04496">
    <property type="entry name" value="SSB_OBF"/>
    <property type="match status" value="1"/>
</dbReference>
<proteinExistence type="predicted"/>
<dbReference type="PANTHER" id="PTHR10302:SF27">
    <property type="entry name" value="SINGLE-STRANDED DNA-BINDING PROTEIN"/>
    <property type="match status" value="1"/>
</dbReference>
<dbReference type="GO" id="GO:0006260">
    <property type="term" value="P:DNA replication"/>
    <property type="evidence" value="ECO:0007669"/>
    <property type="project" value="InterPro"/>
</dbReference>
<comment type="caution">
    <text evidence="5">The sequence shown here is derived from an EMBL/GenBank/DDBJ whole genome shotgun (WGS) entry which is preliminary data.</text>
</comment>
<dbReference type="PROSITE" id="PS50935">
    <property type="entry name" value="SSB"/>
    <property type="match status" value="1"/>
</dbReference>
<name>M2YC61_9MICC</name>
<evidence type="ECO:0000256" key="4">
    <source>
        <dbReference type="SAM" id="MobiDB-lite"/>
    </source>
</evidence>
<evidence type="ECO:0000313" key="5">
    <source>
        <dbReference type="EMBL" id="EME36229.1"/>
    </source>
</evidence>
<dbReference type="Gene3D" id="2.40.50.140">
    <property type="entry name" value="Nucleic acid-binding proteins"/>
    <property type="match status" value="1"/>
</dbReference>
<organism evidence="5 6">
    <name type="scientific">Kocuria palustris PEL</name>
    <dbReference type="NCBI Taxonomy" id="1236550"/>
    <lineage>
        <taxon>Bacteria</taxon>
        <taxon>Bacillati</taxon>
        <taxon>Actinomycetota</taxon>
        <taxon>Actinomycetes</taxon>
        <taxon>Micrococcales</taxon>
        <taxon>Micrococcaceae</taxon>
        <taxon>Kocuria</taxon>
    </lineage>
</organism>
<feature type="region of interest" description="Disordered" evidence="4">
    <location>
        <begin position="113"/>
        <end position="199"/>
    </location>
</feature>
<feature type="compositionally biased region" description="Polar residues" evidence="4">
    <location>
        <begin position="116"/>
        <end position="125"/>
    </location>
</feature>